<evidence type="ECO:0000313" key="5">
    <source>
        <dbReference type="EnsemblMetazoa" id="XP_038079322.1"/>
    </source>
</evidence>
<feature type="transmembrane region" description="Helical" evidence="3">
    <location>
        <begin position="171"/>
        <end position="193"/>
    </location>
</feature>
<evidence type="ECO:0000313" key="6">
    <source>
        <dbReference type="Proteomes" id="UP000887568"/>
    </source>
</evidence>
<protein>
    <recommendedName>
        <fullName evidence="4">Major facilitator superfamily (MFS) profile domain-containing protein</fullName>
    </recommendedName>
</protein>
<keyword evidence="3" id="KW-1133">Transmembrane helix</keyword>
<evidence type="ECO:0000256" key="1">
    <source>
        <dbReference type="ARBA" id="ARBA00004141"/>
    </source>
</evidence>
<dbReference type="AlphaFoldDB" id="A0A914BU34"/>
<feature type="region of interest" description="Disordered" evidence="2">
    <location>
        <begin position="201"/>
        <end position="237"/>
    </location>
</feature>
<sequence length="448" mass="48183">MSSTKATAAALPIDRGWAWFVLIGVHVSFVLSNGYLTALGVFYIEWKDYFQTDATATSWLLSLPLLVASPLSFFVGILSSSVGIRWIAMTGAAVNGLATILGSRTTDIRQLYVCTALSGVGAIMMISPGSIVISHYFKKRFALASGISVVGVSVGQMLFPPLIRVLVTMYGWRGAMFVIGALQMNGVAACALFRPLKTSVEEDKPQGERSGNSSPMLSSGNEDCEEEAENSSTETQPAKSRRCSGYLKVFTNLPAMLNLLSCCFYATAAIVNITHLPARSKEAGWSDDQSAMLLLVYAVFSVVTRLSNGWFVDRGYVGPIQLQLGAIAGATLATFLNPVSDSYAYLVVNAILTGSCIGMSAPLYIVNMRLMVGASELPAALSLIWGVVFFFNASGTVIAGKIFDLTGNYVAPFLTAGAIFLICFLLLVTVAVVKRRRDKDRRRLERAV</sequence>
<feature type="transmembrane region" description="Helical" evidence="3">
    <location>
        <begin position="141"/>
        <end position="159"/>
    </location>
</feature>
<accession>A0A914BU34</accession>
<keyword evidence="6" id="KW-1185">Reference proteome</keyword>
<feature type="transmembrane region" description="Helical" evidence="3">
    <location>
        <begin position="320"/>
        <end position="337"/>
    </location>
</feature>
<feature type="transmembrane region" description="Helical" evidence="3">
    <location>
        <begin position="249"/>
        <end position="271"/>
    </location>
</feature>
<dbReference type="InterPro" id="IPR036259">
    <property type="entry name" value="MFS_trans_sf"/>
</dbReference>
<dbReference type="PROSITE" id="PS50850">
    <property type="entry name" value="MFS"/>
    <property type="match status" value="1"/>
</dbReference>
<dbReference type="GO" id="GO:0016020">
    <property type="term" value="C:membrane"/>
    <property type="evidence" value="ECO:0007669"/>
    <property type="project" value="UniProtKB-SubCell"/>
</dbReference>
<reference evidence="5" key="1">
    <citation type="submission" date="2022-11" db="UniProtKB">
        <authorList>
            <consortium name="EnsemblMetazoa"/>
        </authorList>
    </citation>
    <scope>IDENTIFICATION</scope>
</reference>
<dbReference type="SUPFAM" id="SSF103473">
    <property type="entry name" value="MFS general substrate transporter"/>
    <property type="match status" value="1"/>
</dbReference>
<feature type="transmembrane region" description="Helical" evidence="3">
    <location>
        <begin position="409"/>
        <end position="433"/>
    </location>
</feature>
<comment type="subcellular location">
    <subcellularLocation>
        <location evidence="1">Membrane</location>
        <topology evidence="1">Multi-pass membrane protein</topology>
    </subcellularLocation>
</comment>
<dbReference type="OMA" id="KANMDIN"/>
<dbReference type="PANTHER" id="PTHR11360">
    <property type="entry name" value="MONOCARBOXYLATE TRANSPORTER"/>
    <property type="match status" value="1"/>
</dbReference>
<dbReference type="EnsemblMetazoa" id="XM_038223394.1">
    <property type="protein sequence ID" value="XP_038079322.1"/>
    <property type="gene ID" value="LOC119746438"/>
</dbReference>
<evidence type="ECO:0000256" key="3">
    <source>
        <dbReference type="SAM" id="Phobius"/>
    </source>
</evidence>
<feature type="domain" description="Major facilitator superfamily (MFS) profile" evidence="4">
    <location>
        <begin position="21"/>
        <end position="435"/>
    </location>
</feature>
<feature type="transmembrane region" description="Helical" evidence="3">
    <location>
        <begin position="291"/>
        <end position="308"/>
    </location>
</feature>
<evidence type="ECO:0000259" key="4">
    <source>
        <dbReference type="PROSITE" id="PS50850"/>
    </source>
</evidence>
<keyword evidence="3" id="KW-0812">Transmembrane</keyword>
<feature type="transmembrane region" description="Helical" evidence="3">
    <location>
        <begin position="110"/>
        <end position="134"/>
    </location>
</feature>
<dbReference type="PANTHER" id="PTHR11360:SF284">
    <property type="entry name" value="EG:103B4.3 PROTEIN-RELATED"/>
    <property type="match status" value="1"/>
</dbReference>
<dbReference type="OrthoDB" id="2213137at2759"/>
<dbReference type="RefSeq" id="XP_038079322.1">
    <property type="nucleotide sequence ID" value="XM_038223394.1"/>
</dbReference>
<dbReference type="InterPro" id="IPR011701">
    <property type="entry name" value="MFS"/>
</dbReference>
<feature type="transmembrane region" description="Helical" evidence="3">
    <location>
        <begin position="20"/>
        <end position="44"/>
    </location>
</feature>
<dbReference type="Proteomes" id="UP000887568">
    <property type="component" value="Unplaced"/>
</dbReference>
<name>A0A914BU34_PATMI</name>
<feature type="transmembrane region" description="Helical" evidence="3">
    <location>
        <begin position="343"/>
        <end position="365"/>
    </location>
</feature>
<proteinExistence type="predicted"/>
<dbReference type="RefSeq" id="XP_038079321.1">
    <property type="nucleotide sequence ID" value="XM_038223393.1"/>
</dbReference>
<dbReference type="EnsemblMetazoa" id="XM_038223393.1">
    <property type="protein sequence ID" value="XP_038079321.1"/>
    <property type="gene ID" value="LOC119746438"/>
</dbReference>
<dbReference type="GO" id="GO:0008028">
    <property type="term" value="F:monocarboxylic acid transmembrane transporter activity"/>
    <property type="evidence" value="ECO:0007669"/>
    <property type="project" value="TreeGrafter"/>
</dbReference>
<dbReference type="Pfam" id="PF07690">
    <property type="entry name" value="MFS_1"/>
    <property type="match status" value="1"/>
</dbReference>
<feature type="transmembrane region" description="Helical" evidence="3">
    <location>
        <begin position="377"/>
        <end position="403"/>
    </location>
</feature>
<dbReference type="InterPro" id="IPR020846">
    <property type="entry name" value="MFS_dom"/>
</dbReference>
<dbReference type="InterPro" id="IPR050327">
    <property type="entry name" value="Proton-linked_MCT"/>
</dbReference>
<feature type="transmembrane region" description="Helical" evidence="3">
    <location>
        <begin position="86"/>
        <end position="104"/>
    </location>
</feature>
<dbReference type="GeneID" id="119746438"/>
<evidence type="ECO:0000256" key="2">
    <source>
        <dbReference type="SAM" id="MobiDB-lite"/>
    </source>
</evidence>
<organism evidence="5 6">
    <name type="scientific">Patiria miniata</name>
    <name type="common">Bat star</name>
    <name type="synonym">Asterina miniata</name>
    <dbReference type="NCBI Taxonomy" id="46514"/>
    <lineage>
        <taxon>Eukaryota</taxon>
        <taxon>Metazoa</taxon>
        <taxon>Echinodermata</taxon>
        <taxon>Eleutherozoa</taxon>
        <taxon>Asterozoa</taxon>
        <taxon>Asteroidea</taxon>
        <taxon>Valvatacea</taxon>
        <taxon>Valvatida</taxon>
        <taxon>Asterinidae</taxon>
        <taxon>Patiria</taxon>
    </lineage>
</organism>
<keyword evidence="3" id="KW-0472">Membrane</keyword>
<feature type="compositionally biased region" description="Polar residues" evidence="2">
    <location>
        <begin position="209"/>
        <end position="221"/>
    </location>
</feature>
<feature type="transmembrane region" description="Helical" evidence="3">
    <location>
        <begin position="56"/>
        <end position="79"/>
    </location>
</feature>
<dbReference type="Gene3D" id="1.20.1250.20">
    <property type="entry name" value="MFS general substrate transporter like domains"/>
    <property type="match status" value="2"/>
</dbReference>